<protein>
    <recommendedName>
        <fullName evidence="4">BAH domain-containing protein</fullName>
    </recommendedName>
</protein>
<dbReference type="EMBL" id="ML119830">
    <property type="protein sequence ID" value="RPA73174.1"/>
    <property type="molecule type" value="Genomic_DNA"/>
</dbReference>
<sequence>MGRKHKGPPAGHHGHPGPGGSATAPGFQHRSIAATPSNNFSPVPPHGQTHHGHPSSHGAPIVMPSASVGRRFATLLQPPNVQDGVQQEARHQGPVSVNRNDQPRGAGMIGIARQIPRPTTTGNRFAGMLLSTAASTSTAEPRTQPTAPVLPINTRTLSGLAIGNIQLQTSPHCWTEAPAGRDATRPREGSASARAIPENTPASTTTGQTVLHPDLGSAGPVAGASAVVPGGANNVNHVEGGARDQASITTAATEPAQMREMATQTGEGDDPESEPDKTYAAKRQPPTKTQKIFFTWKHKNQIGDGAFQELMHIIRDGHIVIDELPFSATTLKAYSDFLPLQKLYTHRVKQLVSKGFSNTRSRYTNMYTFSIEASLQRMLSNKEIYDQASFGPGVKLSNNKKATEVWHGELVRGSVVAVPQLYPQKSSTDDYVHPGGCYRSDIRNPFIERSSLPIVTRVTGLFIFDSGGRKMTVDSTYDREELWVSVQPVITKESELRLFGLRESSELFDFSDPRTCYLLNREYDMKLSRLGRKVDIYFDRSQHDLDEVLPPDDKPPPKPRKKRAAPKRKKGPTKGKGASNPTKNANSNSGGTKRKRQTQQRPSASAKRSKTAGLGSKKAPVAVDENASTMTARATRATTRSQLRQESVATSRDTSDHNTTGDRRASVEDSEEDYQDGEGSVAGDEIDESEYESDQQAPPEALVLEIETALPRLTQAQLLELGFEPPAFEGEDIEMDDGIDEGHISEEDPDEDYISHVRGIMQIPIVSDETVDESAAEGVVRLLIIPEKGSIFDNDLFVRELTVVTEQNQDQIYNRSLRRDDIRLKSKYEKDSGIITKVVRLIHCGHLRETLCELEMRRKEFTWDELEKSKRGELPTRVGLMMDFYCDKFGVFRTTHRSSGGLYTTLLNLNYRGRDQPRNHSCVGFIPNGTSFQGGAIQILREFGELAKGKRMQIQGKEFIVHVKLMSTTSDMAEANELAGVNNSQSNTCCRFCFAPRTVTGDEGAFLKDNWIRVVLERNVHLCERFRREKDDKSLNKLGLVRRRPVLETCGPAFDPFIQIPVDISHSEQKGIGMLSIKNMMERIFSTAGKEEFTRRFTEHSFPTNVSRMVNPTFHHKRLHMHEVTTLLASMPFILKKMDTSLNIFRPSIFDKYTDRYPEIGRTWTTEDVMNYMVELHISMARSNMYCFKREMGEEDYTGLQEALFESRRLLHEFYAPFEKTGPAIRRSANGREFIYDKVGGTIRHLPNYHQADHMQASARRYGTLLNVSCSIGELVHKLFKQLVPHTNYMDMEKSFCRYWNIMDTLRHIIDCVPDHPWYDDMVNLRKSIPSLMSGYFFGQIARFSEEGAWVQNSKGQAAKLTLMKDPRFPDLFFGARIKDGDANLQFPTKLYGRGLDDEVIRGLVMAYESYGLHQGDLILTKDFSVREIDAEGVVKRRVLAKAKLKWWESLSYYDTTKESSQRIRRGDILSISEKAAAKARKFTDFTDAYGKLLGICTHNNKGTNYVFCYIEWMSPKWRIDQRTDPNMGDLKIYDLIPMETADRRKWTSFIALTSLSDKKTPYFVPIGEDPRTGIRSFHLNVWFTKSV</sequence>
<feature type="region of interest" description="Disordered" evidence="1">
    <location>
        <begin position="545"/>
        <end position="698"/>
    </location>
</feature>
<feature type="compositionally biased region" description="Acidic residues" evidence="1">
    <location>
        <begin position="684"/>
        <end position="693"/>
    </location>
</feature>
<dbReference type="STRING" id="1160509.A0A3N4HU23"/>
<name>A0A3N4HU23_ASCIM</name>
<dbReference type="Proteomes" id="UP000275078">
    <property type="component" value="Unassembled WGS sequence"/>
</dbReference>
<feature type="region of interest" description="Disordered" evidence="1">
    <location>
        <begin position="178"/>
        <end position="210"/>
    </location>
</feature>
<feature type="compositionally biased region" description="Basic and acidic residues" evidence="1">
    <location>
        <begin position="653"/>
        <end position="667"/>
    </location>
</feature>
<feature type="region of interest" description="Disordered" evidence="1">
    <location>
        <begin position="1"/>
        <end position="63"/>
    </location>
</feature>
<gene>
    <name evidence="2" type="ORF">BJ508DRAFT_334297</name>
</gene>
<feature type="compositionally biased region" description="Basic residues" evidence="1">
    <location>
        <begin position="557"/>
        <end position="573"/>
    </location>
</feature>
<evidence type="ECO:0000256" key="1">
    <source>
        <dbReference type="SAM" id="MobiDB-lite"/>
    </source>
</evidence>
<evidence type="ECO:0008006" key="4">
    <source>
        <dbReference type="Google" id="ProtNLM"/>
    </source>
</evidence>
<feature type="compositionally biased region" description="Basic residues" evidence="1">
    <location>
        <begin position="1"/>
        <end position="15"/>
    </location>
</feature>
<evidence type="ECO:0000313" key="2">
    <source>
        <dbReference type="EMBL" id="RPA73174.1"/>
    </source>
</evidence>
<dbReference type="OrthoDB" id="5372708at2759"/>
<feature type="compositionally biased region" description="Polar residues" evidence="1">
    <location>
        <begin position="200"/>
        <end position="209"/>
    </location>
</feature>
<accession>A0A3N4HU23</accession>
<feature type="compositionally biased region" description="Basic and acidic residues" evidence="1">
    <location>
        <begin position="545"/>
        <end position="556"/>
    </location>
</feature>
<keyword evidence="3" id="KW-1185">Reference proteome</keyword>
<feature type="compositionally biased region" description="Polar residues" evidence="1">
    <location>
        <begin position="579"/>
        <end position="591"/>
    </location>
</feature>
<organism evidence="2 3">
    <name type="scientific">Ascobolus immersus RN42</name>
    <dbReference type="NCBI Taxonomy" id="1160509"/>
    <lineage>
        <taxon>Eukaryota</taxon>
        <taxon>Fungi</taxon>
        <taxon>Dikarya</taxon>
        <taxon>Ascomycota</taxon>
        <taxon>Pezizomycotina</taxon>
        <taxon>Pezizomycetes</taxon>
        <taxon>Pezizales</taxon>
        <taxon>Ascobolaceae</taxon>
        <taxon>Ascobolus</taxon>
    </lineage>
</organism>
<feature type="region of interest" description="Disordered" evidence="1">
    <location>
        <begin position="82"/>
        <end position="106"/>
    </location>
</feature>
<feature type="region of interest" description="Disordered" evidence="1">
    <location>
        <begin position="252"/>
        <end position="286"/>
    </location>
</feature>
<proteinExistence type="predicted"/>
<feature type="compositionally biased region" description="Low complexity" evidence="1">
    <location>
        <begin position="631"/>
        <end position="640"/>
    </location>
</feature>
<feature type="compositionally biased region" description="Polar residues" evidence="1">
    <location>
        <begin position="641"/>
        <end position="652"/>
    </location>
</feature>
<reference evidence="2 3" key="1">
    <citation type="journal article" date="2018" name="Nat. Ecol. Evol.">
        <title>Pezizomycetes genomes reveal the molecular basis of ectomycorrhizal truffle lifestyle.</title>
        <authorList>
            <person name="Murat C."/>
            <person name="Payen T."/>
            <person name="Noel B."/>
            <person name="Kuo A."/>
            <person name="Morin E."/>
            <person name="Chen J."/>
            <person name="Kohler A."/>
            <person name="Krizsan K."/>
            <person name="Balestrini R."/>
            <person name="Da Silva C."/>
            <person name="Montanini B."/>
            <person name="Hainaut M."/>
            <person name="Levati E."/>
            <person name="Barry K.W."/>
            <person name="Belfiori B."/>
            <person name="Cichocki N."/>
            <person name="Clum A."/>
            <person name="Dockter R.B."/>
            <person name="Fauchery L."/>
            <person name="Guy J."/>
            <person name="Iotti M."/>
            <person name="Le Tacon F."/>
            <person name="Lindquist E.A."/>
            <person name="Lipzen A."/>
            <person name="Malagnac F."/>
            <person name="Mello A."/>
            <person name="Molinier V."/>
            <person name="Miyauchi S."/>
            <person name="Poulain J."/>
            <person name="Riccioni C."/>
            <person name="Rubini A."/>
            <person name="Sitrit Y."/>
            <person name="Splivallo R."/>
            <person name="Traeger S."/>
            <person name="Wang M."/>
            <person name="Zifcakova L."/>
            <person name="Wipf D."/>
            <person name="Zambonelli A."/>
            <person name="Paolocci F."/>
            <person name="Nowrousian M."/>
            <person name="Ottonello S."/>
            <person name="Baldrian P."/>
            <person name="Spatafora J.W."/>
            <person name="Henrissat B."/>
            <person name="Nagy L.G."/>
            <person name="Aury J.M."/>
            <person name="Wincker P."/>
            <person name="Grigoriev I.V."/>
            <person name="Bonfante P."/>
            <person name="Martin F.M."/>
        </authorList>
    </citation>
    <scope>NUCLEOTIDE SEQUENCE [LARGE SCALE GENOMIC DNA]</scope>
    <source>
        <strain evidence="2 3">RN42</strain>
    </source>
</reference>
<evidence type="ECO:0000313" key="3">
    <source>
        <dbReference type="Proteomes" id="UP000275078"/>
    </source>
</evidence>